<sequence>MQGHPIVTMILNLIWNIFEYAKAYVIKTHPAKLQGMFFNQLTYSPNNFWLEK</sequence>
<evidence type="ECO:0000313" key="1">
    <source>
        <dbReference type="EMBL" id="GGW41935.1"/>
    </source>
</evidence>
<proteinExistence type="predicted"/>
<comment type="caution">
    <text evidence="1">The sequence shown here is derived from an EMBL/GenBank/DDBJ whole genome shotgun (WGS) entry which is preliminary data.</text>
</comment>
<name>A0A918J1A0_9FLAO</name>
<gene>
    <name evidence="1" type="ORF">GCM10007383_28220</name>
</gene>
<organism evidence="1 2">
    <name type="scientific">Arenibacter certesii</name>
    <dbReference type="NCBI Taxonomy" id="228955"/>
    <lineage>
        <taxon>Bacteria</taxon>
        <taxon>Pseudomonadati</taxon>
        <taxon>Bacteroidota</taxon>
        <taxon>Flavobacteriia</taxon>
        <taxon>Flavobacteriales</taxon>
        <taxon>Flavobacteriaceae</taxon>
        <taxon>Arenibacter</taxon>
    </lineage>
</organism>
<evidence type="ECO:0000313" key="2">
    <source>
        <dbReference type="Proteomes" id="UP000634668"/>
    </source>
</evidence>
<reference evidence="1" key="2">
    <citation type="submission" date="2020-09" db="EMBL/GenBank/DDBJ databases">
        <authorList>
            <person name="Sun Q."/>
            <person name="Kim S."/>
        </authorList>
    </citation>
    <scope>NUCLEOTIDE SEQUENCE</scope>
    <source>
        <strain evidence="1">KCTC 12113</strain>
    </source>
</reference>
<accession>A0A918J1A0</accession>
<protein>
    <submittedName>
        <fullName evidence="1">Uncharacterized protein</fullName>
    </submittedName>
</protein>
<keyword evidence="2" id="KW-1185">Reference proteome</keyword>
<dbReference type="EMBL" id="BMWP01000021">
    <property type="protein sequence ID" value="GGW41935.1"/>
    <property type="molecule type" value="Genomic_DNA"/>
</dbReference>
<reference evidence="1" key="1">
    <citation type="journal article" date="2014" name="Int. J. Syst. Evol. Microbiol.">
        <title>Complete genome sequence of Corynebacterium casei LMG S-19264T (=DSM 44701T), isolated from a smear-ripened cheese.</title>
        <authorList>
            <consortium name="US DOE Joint Genome Institute (JGI-PGF)"/>
            <person name="Walter F."/>
            <person name="Albersmeier A."/>
            <person name="Kalinowski J."/>
            <person name="Ruckert C."/>
        </authorList>
    </citation>
    <scope>NUCLEOTIDE SEQUENCE</scope>
    <source>
        <strain evidence="1">KCTC 12113</strain>
    </source>
</reference>
<dbReference type="AlphaFoldDB" id="A0A918J1A0"/>
<dbReference type="Proteomes" id="UP000634668">
    <property type="component" value="Unassembled WGS sequence"/>
</dbReference>